<dbReference type="InterPro" id="IPR003660">
    <property type="entry name" value="HAMP_dom"/>
</dbReference>
<dbReference type="SMART" id="SM00304">
    <property type="entry name" value="HAMP"/>
    <property type="match status" value="1"/>
</dbReference>
<dbReference type="Pfam" id="PF02518">
    <property type="entry name" value="HATPase_c"/>
    <property type="match status" value="1"/>
</dbReference>
<keyword evidence="8" id="KW-0418">Kinase</keyword>
<reference evidence="15 16" key="1">
    <citation type="submission" date="2020-10" db="EMBL/GenBank/DDBJ databases">
        <title>Myceligenerans pegani sp. nov., an endophytic actinomycete isolated from Peganum harmala L. in Xinjiang, China.</title>
        <authorList>
            <person name="Xin L."/>
        </authorList>
    </citation>
    <scope>NUCLEOTIDE SEQUENCE [LARGE SCALE GENOMIC DNA]</scope>
    <source>
        <strain evidence="15 16">TRM65318</strain>
    </source>
</reference>
<evidence type="ECO:0000256" key="6">
    <source>
        <dbReference type="ARBA" id="ARBA00022692"/>
    </source>
</evidence>
<keyword evidence="11" id="KW-0902">Two-component regulatory system</keyword>
<dbReference type="InterPro" id="IPR003594">
    <property type="entry name" value="HATPase_dom"/>
</dbReference>
<dbReference type="CDD" id="cd16917">
    <property type="entry name" value="HATPase_UhpB-NarQ-NarX-like"/>
    <property type="match status" value="1"/>
</dbReference>
<evidence type="ECO:0000259" key="14">
    <source>
        <dbReference type="PROSITE" id="PS50885"/>
    </source>
</evidence>
<feature type="domain" description="HAMP" evidence="14">
    <location>
        <begin position="57"/>
        <end position="109"/>
    </location>
</feature>
<evidence type="ECO:0000256" key="1">
    <source>
        <dbReference type="ARBA" id="ARBA00000085"/>
    </source>
</evidence>
<accession>A0ABR9N052</accession>
<comment type="caution">
    <text evidence="15">The sequence shown here is derived from an EMBL/GenBank/DDBJ whole genome shotgun (WGS) entry which is preliminary data.</text>
</comment>
<dbReference type="PANTHER" id="PTHR24421:SF10">
    <property type="entry name" value="NITRATE_NITRITE SENSOR PROTEIN NARQ"/>
    <property type="match status" value="1"/>
</dbReference>
<feature type="region of interest" description="Disordered" evidence="12">
    <location>
        <begin position="300"/>
        <end position="322"/>
    </location>
</feature>
<keyword evidence="13" id="KW-0472">Membrane</keyword>
<keyword evidence="4" id="KW-0597">Phosphoprotein</keyword>
<keyword evidence="5" id="KW-0808">Transferase</keyword>
<evidence type="ECO:0000256" key="9">
    <source>
        <dbReference type="ARBA" id="ARBA00022840"/>
    </source>
</evidence>
<dbReference type="SUPFAM" id="SSF55874">
    <property type="entry name" value="ATPase domain of HSP90 chaperone/DNA topoisomerase II/histidine kinase"/>
    <property type="match status" value="1"/>
</dbReference>
<dbReference type="Proteomes" id="UP000625527">
    <property type="component" value="Unassembled WGS sequence"/>
</dbReference>
<dbReference type="Gene3D" id="1.20.5.1930">
    <property type="match status" value="1"/>
</dbReference>
<keyword evidence="7" id="KW-0547">Nucleotide-binding</keyword>
<keyword evidence="9" id="KW-0067">ATP-binding</keyword>
<comment type="catalytic activity">
    <reaction evidence="1">
        <text>ATP + protein L-histidine = ADP + protein N-phospho-L-histidine.</text>
        <dbReference type="EC" id="2.7.13.3"/>
    </reaction>
</comment>
<dbReference type="PROSITE" id="PS50885">
    <property type="entry name" value="HAMP"/>
    <property type="match status" value="1"/>
</dbReference>
<dbReference type="InterPro" id="IPR011712">
    <property type="entry name" value="Sig_transdc_His_kin_sub3_dim/P"/>
</dbReference>
<evidence type="ECO:0000256" key="2">
    <source>
        <dbReference type="ARBA" id="ARBA00004370"/>
    </source>
</evidence>
<keyword evidence="6 13" id="KW-0812">Transmembrane</keyword>
<keyword evidence="10 13" id="KW-1133">Transmembrane helix</keyword>
<protein>
    <recommendedName>
        <fullName evidence="3">histidine kinase</fullName>
        <ecNumber evidence="3">2.7.13.3</ecNumber>
    </recommendedName>
</protein>
<keyword evidence="16" id="KW-1185">Reference proteome</keyword>
<evidence type="ECO:0000256" key="5">
    <source>
        <dbReference type="ARBA" id="ARBA00022679"/>
    </source>
</evidence>
<evidence type="ECO:0000256" key="13">
    <source>
        <dbReference type="SAM" id="Phobius"/>
    </source>
</evidence>
<evidence type="ECO:0000256" key="10">
    <source>
        <dbReference type="ARBA" id="ARBA00022989"/>
    </source>
</evidence>
<evidence type="ECO:0000256" key="8">
    <source>
        <dbReference type="ARBA" id="ARBA00022777"/>
    </source>
</evidence>
<evidence type="ECO:0000256" key="12">
    <source>
        <dbReference type="SAM" id="MobiDB-lite"/>
    </source>
</evidence>
<evidence type="ECO:0000313" key="15">
    <source>
        <dbReference type="EMBL" id="MBE1876656.1"/>
    </source>
</evidence>
<evidence type="ECO:0000256" key="7">
    <source>
        <dbReference type="ARBA" id="ARBA00022741"/>
    </source>
</evidence>
<proteinExistence type="predicted"/>
<evidence type="ECO:0000256" key="3">
    <source>
        <dbReference type="ARBA" id="ARBA00012438"/>
    </source>
</evidence>
<dbReference type="PANTHER" id="PTHR24421">
    <property type="entry name" value="NITRATE/NITRITE SENSOR PROTEIN NARX-RELATED"/>
    <property type="match status" value="1"/>
</dbReference>
<organism evidence="15 16">
    <name type="scientific">Myceligenerans pegani</name>
    <dbReference type="NCBI Taxonomy" id="2776917"/>
    <lineage>
        <taxon>Bacteria</taxon>
        <taxon>Bacillati</taxon>
        <taxon>Actinomycetota</taxon>
        <taxon>Actinomycetes</taxon>
        <taxon>Micrococcales</taxon>
        <taxon>Promicromonosporaceae</taxon>
        <taxon>Myceligenerans</taxon>
    </lineage>
</organism>
<dbReference type="InterPro" id="IPR036890">
    <property type="entry name" value="HATPase_C_sf"/>
</dbReference>
<evidence type="ECO:0000256" key="4">
    <source>
        <dbReference type="ARBA" id="ARBA00022553"/>
    </source>
</evidence>
<sequence>MPLFWRVCLINGAVFLLGTLALALSPATVSAQPLLSELVVLLLGLTVIVLLNGALLRTVLRPLDRLTAVTGQIDLRHPGLRLDEDGSGPARPLVRGFNAMLERLELERSTSTARALRAQEAERQRIAQELHDEVGQSLTAVLLGLRHAMDSAPEPVRAELDELRGTTRASLEEVRRIAQRLRPGDLTDLGLISALAGLARATSARNGPRVRRRLPTSVPDLPSATELVIYRVAQEALTNVVRHARAESVDLGLTLSDGRLVLRVVDDGVGIPRGAMGAGIQGMLERARMVGGVLDVRAREDRRGGSGTEVRLSLPLPRRAEP</sequence>
<gene>
    <name evidence="15" type="ORF">IHE71_13170</name>
</gene>
<dbReference type="Pfam" id="PF00672">
    <property type="entry name" value="HAMP"/>
    <property type="match status" value="1"/>
</dbReference>
<feature type="transmembrane region" description="Helical" evidence="13">
    <location>
        <begin position="41"/>
        <end position="60"/>
    </location>
</feature>
<dbReference type="InterPro" id="IPR050482">
    <property type="entry name" value="Sensor_HK_TwoCompSys"/>
</dbReference>
<dbReference type="Gene3D" id="3.30.565.10">
    <property type="entry name" value="Histidine kinase-like ATPase, C-terminal domain"/>
    <property type="match status" value="1"/>
</dbReference>
<comment type="subcellular location">
    <subcellularLocation>
        <location evidence="2">Membrane</location>
    </subcellularLocation>
</comment>
<evidence type="ECO:0000256" key="11">
    <source>
        <dbReference type="ARBA" id="ARBA00023012"/>
    </source>
</evidence>
<name>A0ABR9N052_9MICO</name>
<dbReference type="Pfam" id="PF07730">
    <property type="entry name" value="HisKA_3"/>
    <property type="match status" value="1"/>
</dbReference>
<dbReference type="EMBL" id="JADAQT010000088">
    <property type="protein sequence ID" value="MBE1876656.1"/>
    <property type="molecule type" value="Genomic_DNA"/>
</dbReference>
<evidence type="ECO:0000313" key="16">
    <source>
        <dbReference type="Proteomes" id="UP000625527"/>
    </source>
</evidence>
<dbReference type="SMART" id="SM00387">
    <property type="entry name" value="HATPase_c"/>
    <property type="match status" value="1"/>
</dbReference>
<dbReference type="EC" id="2.7.13.3" evidence="3"/>